<feature type="domain" description="ABC transmembrane type-1" evidence="8">
    <location>
        <begin position="91"/>
        <end position="279"/>
    </location>
</feature>
<feature type="transmembrane region" description="Helical" evidence="7">
    <location>
        <begin position="102"/>
        <end position="121"/>
    </location>
</feature>
<reference evidence="9 10" key="1">
    <citation type="submission" date="2023-07" db="EMBL/GenBank/DDBJ databases">
        <title>Sorghum-associated microbial communities from plants grown in Nebraska, USA.</title>
        <authorList>
            <person name="Schachtman D."/>
        </authorList>
    </citation>
    <scope>NUCLEOTIDE SEQUENCE [LARGE SCALE GENOMIC DNA]</scope>
    <source>
        <strain evidence="9 10">CC482</strain>
    </source>
</reference>
<sequence>MNGAKSSTVKGAGPLAGAETAVIGKEARGKRPGAFGSFFQKYNILPSLLFFVLWELFSRVNETARFFNPNFLPAPTVLLSEGWELAKTGIITDSILSSTIRILLGFVIGSAAAVALGVVMSKFKAVERWFSPILNLVGPIPALALLPLFIIWFGIGEFPKVLLIAWTTFIPVLVYTLDGFKSVPSTLIRSALSLGATERQIFTRVMLPSAIPNFLVGAQVSLGLSFSALIVSEMMGAKDGLGYIIVDARNYLNTTNMFIAIILIGLEYSLLSYLLKLVERRITAWRKGGLRDAIEK</sequence>
<keyword evidence="5 7" id="KW-1133">Transmembrane helix</keyword>
<keyword evidence="10" id="KW-1185">Reference proteome</keyword>
<dbReference type="SUPFAM" id="SSF161098">
    <property type="entry name" value="MetI-like"/>
    <property type="match status" value="1"/>
</dbReference>
<dbReference type="PANTHER" id="PTHR30151">
    <property type="entry name" value="ALKANE SULFONATE ABC TRANSPORTER-RELATED, MEMBRANE SUBUNIT"/>
    <property type="match status" value="1"/>
</dbReference>
<dbReference type="Pfam" id="PF00528">
    <property type="entry name" value="BPD_transp_1"/>
    <property type="match status" value="1"/>
</dbReference>
<evidence type="ECO:0000313" key="9">
    <source>
        <dbReference type="EMBL" id="MDQ0114722.1"/>
    </source>
</evidence>
<dbReference type="Gene3D" id="1.10.3720.10">
    <property type="entry name" value="MetI-like"/>
    <property type="match status" value="1"/>
</dbReference>
<evidence type="ECO:0000259" key="8">
    <source>
        <dbReference type="PROSITE" id="PS50928"/>
    </source>
</evidence>
<evidence type="ECO:0000256" key="3">
    <source>
        <dbReference type="ARBA" id="ARBA00022475"/>
    </source>
</evidence>
<comment type="subcellular location">
    <subcellularLocation>
        <location evidence="1 7">Cell membrane</location>
        <topology evidence="1 7">Multi-pass membrane protein</topology>
    </subcellularLocation>
</comment>
<dbReference type="RefSeq" id="WP_307206102.1">
    <property type="nucleotide sequence ID" value="NZ_JAUSSU010000008.1"/>
</dbReference>
<keyword evidence="4 7" id="KW-0812">Transmembrane</keyword>
<feature type="transmembrane region" description="Helical" evidence="7">
    <location>
        <begin position="38"/>
        <end position="57"/>
    </location>
</feature>
<dbReference type="CDD" id="cd06261">
    <property type="entry name" value="TM_PBP2"/>
    <property type="match status" value="1"/>
</dbReference>
<evidence type="ECO:0000256" key="6">
    <source>
        <dbReference type="ARBA" id="ARBA00023136"/>
    </source>
</evidence>
<evidence type="ECO:0000313" key="10">
    <source>
        <dbReference type="Proteomes" id="UP001229346"/>
    </source>
</evidence>
<evidence type="ECO:0000256" key="1">
    <source>
        <dbReference type="ARBA" id="ARBA00004651"/>
    </source>
</evidence>
<evidence type="ECO:0000256" key="4">
    <source>
        <dbReference type="ARBA" id="ARBA00022692"/>
    </source>
</evidence>
<dbReference type="PANTHER" id="PTHR30151:SF0">
    <property type="entry name" value="ABC TRANSPORTER PERMEASE PROTEIN MJ0413-RELATED"/>
    <property type="match status" value="1"/>
</dbReference>
<dbReference type="EMBL" id="JAUSSU010000008">
    <property type="protein sequence ID" value="MDQ0114722.1"/>
    <property type="molecule type" value="Genomic_DNA"/>
</dbReference>
<feature type="transmembrane region" description="Helical" evidence="7">
    <location>
        <begin position="214"/>
        <end position="237"/>
    </location>
</feature>
<dbReference type="PROSITE" id="PS50928">
    <property type="entry name" value="ABC_TM1"/>
    <property type="match status" value="1"/>
</dbReference>
<dbReference type="InterPro" id="IPR000515">
    <property type="entry name" value="MetI-like"/>
</dbReference>
<evidence type="ECO:0000256" key="5">
    <source>
        <dbReference type="ARBA" id="ARBA00022989"/>
    </source>
</evidence>
<feature type="transmembrane region" description="Helical" evidence="7">
    <location>
        <begin position="133"/>
        <end position="155"/>
    </location>
</feature>
<comment type="similarity">
    <text evidence="7">Belongs to the binding-protein-dependent transport system permease family.</text>
</comment>
<evidence type="ECO:0000256" key="2">
    <source>
        <dbReference type="ARBA" id="ARBA00022448"/>
    </source>
</evidence>
<gene>
    <name evidence="9" type="ORF">J2T15_004178</name>
</gene>
<dbReference type="Proteomes" id="UP001229346">
    <property type="component" value="Unassembled WGS sequence"/>
</dbReference>
<comment type="caution">
    <text evidence="9">The sequence shown here is derived from an EMBL/GenBank/DDBJ whole genome shotgun (WGS) entry which is preliminary data.</text>
</comment>
<proteinExistence type="inferred from homology"/>
<feature type="transmembrane region" description="Helical" evidence="7">
    <location>
        <begin position="161"/>
        <end position="180"/>
    </location>
</feature>
<protein>
    <submittedName>
        <fullName evidence="9">Sulfonate transport system permease protein</fullName>
    </submittedName>
</protein>
<keyword evidence="2 7" id="KW-0813">Transport</keyword>
<keyword evidence="3" id="KW-1003">Cell membrane</keyword>
<keyword evidence="6 7" id="KW-0472">Membrane</keyword>
<organism evidence="9 10">
    <name type="scientific">Paenibacillus harenae</name>
    <dbReference type="NCBI Taxonomy" id="306543"/>
    <lineage>
        <taxon>Bacteria</taxon>
        <taxon>Bacillati</taxon>
        <taxon>Bacillota</taxon>
        <taxon>Bacilli</taxon>
        <taxon>Bacillales</taxon>
        <taxon>Paenibacillaceae</taxon>
        <taxon>Paenibacillus</taxon>
    </lineage>
</organism>
<evidence type="ECO:0000256" key="7">
    <source>
        <dbReference type="RuleBase" id="RU363032"/>
    </source>
</evidence>
<name>A0ABT9U510_PAEHA</name>
<feature type="transmembrane region" description="Helical" evidence="7">
    <location>
        <begin position="257"/>
        <end position="278"/>
    </location>
</feature>
<accession>A0ABT9U510</accession>
<dbReference type="InterPro" id="IPR035906">
    <property type="entry name" value="MetI-like_sf"/>
</dbReference>